<feature type="chain" id="PRO_5029798671" evidence="1">
    <location>
        <begin position="37"/>
        <end position="54"/>
    </location>
</feature>
<keyword evidence="1" id="KW-0732">Signal</keyword>
<evidence type="ECO:0000313" key="3">
    <source>
        <dbReference type="Proteomes" id="UP000593571"/>
    </source>
</evidence>
<reference evidence="2 3" key="1">
    <citation type="journal article" date="2020" name="Nature">
        <title>Six reference-quality genomes reveal evolution of bat adaptations.</title>
        <authorList>
            <person name="Jebb D."/>
            <person name="Huang Z."/>
            <person name="Pippel M."/>
            <person name="Hughes G.M."/>
            <person name="Lavrichenko K."/>
            <person name="Devanna P."/>
            <person name="Winkler S."/>
            <person name="Jermiin L.S."/>
            <person name="Skirmuntt E.C."/>
            <person name="Katzourakis A."/>
            <person name="Burkitt-Gray L."/>
            <person name="Ray D.A."/>
            <person name="Sullivan K.A.M."/>
            <person name="Roscito J.G."/>
            <person name="Kirilenko B.M."/>
            <person name="Davalos L.M."/>
            <person name="Corthals A.P."/>
            <person name="Power M.L."/>
            <person name="Jones G."/>
            <person name="Ransome R.D."/>
            <person name="Dechmann D.K.N."/>
            <person name="Locatelli A.G."/>
            <person name="Puechmaille S.J."/>
            <person name="Fedrigo O."/>
            <person name="Jarvis E.D."/>
            <person name="Hiller M."/>
            <person name="Vernes S.C."/>
            <person name="Myers E.W."/>
            <person name="Teeling E.C."/>
        </authorList>
    </citation>
    <scope>NUCLEOTIDE SEQUENCE [LARGE SCALE GENOMIC DNA]</scope>
    <source>
        <strain evidence="2">MRouAeg1</strain>
        <tissue evidence="2">Muscle</tissue>
    </source>
</reference>
<evidence type="ECO:0000313" key="2">
    <source>
        <dbReference type="EMBL" id="KAF6404611.1"/>
    </source>
</evidence>
<protein>
    <submittedName>
        <fullName evidence="2">Collagen type XXII alpha 1 chain</fullName>
    </submittedName>
</protein>
<sequence>MPVPQHESTTAGLRGNPAACLLCVLLLWSGHGGGQAQRAGGAAPAVSTSVRVWA</sequence>
<dbReference type="AlphaFoldDB" id="A0A7J8C170"/>
<organism evidence="2 3">
    <name type="scientific">Rousettus aegyptiacus</name>
    <name type="common">Egyptian fruit bat</name>
    <name type="synonym">Pteropus aegyptiacus</name>
    <dbReference type="NCBI Taxonomy" id="9407"/>
    <lineage>
        <taxon>Eukaryota</taxon>
        <taxon>Metazoa</taxon>
        <taxon>Chordata</taxon>
        <taxon>Craniata</taxon>
        <taxon>Vertebrata</taxon>
        <taxon>Euteleostomi</taxon>
        <taxon>Mammalia</taxon>
        <taxon>Eutheria</taxon>
        <taxon>Laurasiatheria</taxon>
        <taxon>Chiroptera</taxon>
        <taxon>Yinpterochiroptera</taxon>
        <taxon>Pteropodoidea</taxon>
        <taxon>Pteropodidae</taxon>
        <taxon>Rousettinae</taxon>
        <taxon>Rousettus</taxon>
    </lineage>
</organism>
<proteinExistence type="predicted"/>
<name>A0A7J8C170_ROUAE</name>
<keyword evidence="3" id="KW-1185">Reference proteome</keyword>
<comment type="caution">
    <text evidence="2">The sequence shown here is derived from an EMBL/GenBank/DDBJ whole genome shotgun (WGS) entry which is preliminary data.</text>
</comment>
<gene>
    <name evidence="2" type="ORF">HJG63_003146</name>
</gene>
<feature type="signal peptide" evidence="1">
    <location>
        <begin position="1"/>
        <end position="36"/>
    </location>
</feature>
<dbReference type="GO" id="GO:0005581">
    <property type="term" value="C:collagen trimer"/>
    <property type="evidence" value="ECO:0007669"/>
    <property type="project" value="UniProtKB-KW"/>
</dbReference>
<dbReference type="Proteomes" id="UP000593571">
    <property type="component" value="Unassembled WGS sequence"/>
</dbReference>
<evidence type="ECO:0000256" key="1">
    <source>
        <dbReference type="SAM" id="SignalP"/>
    </source>
</evidence>
<accession>A0A7J8C170</accession>
<dbReference type="EMBL" id="JACASE010000015">
    <property type="protein sequence ID" value="KAF6404611.1"/>
    <property type="molecule type" value="Genomic_DNA"/>
</dbReference>
<keyword evidence="2" id="KW-0176">Collagen</keyword>